<dbReference type="PROSITE" id="PS00041">
    <property type="entry name" value="HTH_ARAC_FAMILY_1"/>
    <property type="match status" value="1"/>
</dbReference>
<dbReference type="RefSeq" id="WP_218096225.1">
    <property type="nucleotide sequence ID" value="NZ_CAJVAS010000073.1"/>
</dbReference>
<protein>
    <submittedName>
        <fullName evidence="5">Melibiose operon regulatory protein</fullName>
    </submittedName>
</protein>
<dbReference type="EMBL" id="CAJVAS010000073">
    <property type="protein sequence ID" value="CAG7652605.1"/>
    <property type="molecule type" value="Genomic_DNA"/>
</dbReference>
<evidence type="ECO:0000313" key="6">
    <source>
        <dbReference type="Proteomes" id="UP000693672"/>
    </source>
</evidence>
<gene>
    <name evidence="5" type="primary">melR_4</name>
    <name evidence="5" type="ORF">PAESOLCIP111_06580</name>
</gene>
<evidence type="ECO:0000256" key="1">
    <source>
        <dbReference type="ARBA" id="ARBA00023015"/>
    </source>
</evidence>
<dbReference type="Proteomes" id="UP000693672">
    <property type="component" value="Unassembled WGS sequence"/>
</dbReference>
<dbReference type="PANTHER" id="PTHR43280">
    <property type="entry name" value="ARAC-FAMILY TRANSCRIPTIONAL REGULATOR"/>
    <property type="match status" value="1"/>
</dbReference>
<name>A0A916NYZ1_9BACL</name>
<dbReference type="GO" id="GO:0043565">
    <property type="term" value="F:sequence-specific DNA binding"/>
    <property type="evidence" value="ECO:0007669"/>
    <property type="project" value="InterPro"/>
</dbReference>
<dbReference type="InterPro" id="IPR003313">
    <property type="entry name" value="AraC-bd"/>
</dbReference>
<dbReference type="GO" id="GO:0003700">
    <property type="term" value="F:DNA-binding transcription factor activity"/>
    <property type="evidence" value="ECO:0007669"/>
    <property type="project" value="InterPro"/>
</dbReference>
<comment type="caution">
    <text evidence="5">The sequence shown here is derived from an EMBL/GenBank/DDBJ whole genome shotgun (WGS) entry which is preliminary data.</text>
</comment>
<evidence type="ECO:0000313" key="5">
    <source>
        <dbReference type="EMBL" id="CAG7652605.1"/>
    </source>
</evidence>
<dbReference type="AlphaFoldDB" id="A0A916NYZ1"/>
<dbReference type="InterPro" id="IPR018062">
    <property type="entry name" value="HTH_AraC-typ_CS"/>
</dbReference>
<dbReference type="InterPro" id="IPR018060">
    <property type="entry name" value="HTH_AraC"/>
</dbReference>
<reference evidence="5" key="1">
    <citation type="submission" date="2021-06" db="EMBL/GenBank/DDBJ databases">
        <authorList>
            <person name="Criscuolo A."/>
        </authorList>
    </citation>
    <scope>NUCLEOTIDE SEQUENCE</scope>
    <source>
        <strain evidence="5">CIP111600</strain>
    </source>
</reference>
<keyword evidence="6" id="KW-1185">Reference proteome</keyword>
<dbReference type="SMART" id="SM00342">
    <property type="entry name" value="HTH_ARAC"/>
    <property type="match status" value="1"/>
</dbReference>
<proteinExistence type="predicted"/>
<organism evidence="5 6">
    <name type="scientific">Paenibacillus solanacearum</name>
    <dbReference type="NCBI Taxonomy" id="2048548"/>
    <lineage>
        <taxon>Bacteria</taxon>
        <taxon>Bacillati</taxon>
        <taxon>Bacillota</taxon>
        <taxon>Bacilli</taxon>
        <taxon>Bacillales</taxon>
        <taxon>Paenibacillaceae</taxon>
        <taxon>Paenibacillus</taxon>
    </lineage>
</organism>
<accession>A0A916NYZ1</accession>
<evidence type="ECO:0000256" key="2">
    <source>
        <dbReference type="ARBA" id="ARBA00023125"/>
    </source>
</evidence>
<dbReference type="Pfam" id="PF12833">
    <property type="entry name" value="HTH_18"/>
    <property type="match status" value="1"/>
</dbReference>
<feature type="domain" description="HTH araC/xylS-type" evidence="4">
    <location>
        <begin position="182"/>
        <end position="280"/>
    </location>
</feature>
<dbReference type="Pfam" id="PF02311">
    <property type="entry name" value="AraC_binding"/>
    <property type="match status" value="1"/>
</dbReference>
<evidence type="ECO:0000259" key="4">
    <source>
        <dbReference type="PROSITE" id="PS01124"/>
    </source>
</evidence>
<dbReference type="PROSITE" id="PS01124">
    <property type="entry name" value="HTH_ARAC_FAMILY_2"/>
    <property type="match status" value="1"/>
</dbReference>
<sequence>MTDILGETYSLENHSFSIQYTHRKGYYSMVSGHFHPYYEIFYLLQGERIYFINDTVYTAQAGDLVIVNPHDLHQTSSSEAPGFERILINFTHEFIHSRLGPDDPQLLPFALGSRLVRFPLKEQPAVDRMIRDMLLECTEQGEGYEAYVRSSLMKLLVLIHRQLRREDEKPPHYAHPMHEKISEIAAFLNAHYHEELTLEQVSKQFYISPSYLSRVFKKITGFHFREYLLVIRVKEAQRMLRESQLKILAVSELVGFRHISHFNTTFKKIAGISPLQYRKRQLDIGREMARE</sequence>
<dbReference type="PANTHER" id="PTHR43280:SF34">
    <property type="entry name" value="ARAC-FAMILY TRANSCRIPTIONAL REGULATOR"/>
    <property type="match status" value="1"/>
</dbReference>
<keyword evidence="2" id="KW-0238">DNA-binding</keyword>
<keyword evidence="1" id="KW-0805">Transcription regulation</keyword>
<evidence type="ECO:0000256" key="3">
    <source>
        <dbReference type="ARBA" id="ARBA00023163"/>
    </source>
</evidence>
<keyword evidence="3" id="KW-0804">Transcription</keyword>